<dbReference type="CDD" id="cd15831">
    <property type="entry name" value="BTAD"/>
    <property type="match status" value="1"/>
</dbReference>
<evidence type="ECO:0000259" key="4">
    <source>
        <dbReference type="PROSITE" id="PS51755"/>
    </source>
</evidence>
<comment type="similarity">
    <text evidence="1">Belongs to the AfsR/DnrI/RedD regulatory family.</text>
</comment>
<dbReference type="PRINTS" id="PR00364">
    <property type="entry name" value="DISEASERSIST"/>
</dbReference>
<dbReference type="InterPro" id="IPR011990">
    <property type="entry name" value="TPR-like_helical_dom_sf"/>
</dbReference>
<dbReference type="Pfam" id="PF00486">
    <property type="entry name" value="Trans_reg_C"/>
    <property type="match status" value="1"/>
</dbReference>
<accession>A0ABW4T426</accession>
<comment type="caution">
    <text evidence="5">The sequence shown here is derived from an EMBL/GenBank/DDBJ whole genome shotgun (WGS) entry which is preliminary data.</text>
</comment>
<proteinExistence type="inferred from homology"/>
<dbReference type="SUPFAM" id="SSF52540">
    <property type="entry name" value="P-loop containing nucleoside triphosphate hydrolases"/>
    <property type="match status" value="1"/>
</dbReference>
<gene>
    <name evidence="5" type="ORF">ACFSKW_35105</name>
</gene>
<dbReference type="InterPro" id="IPR027417">
    <property type="entry name" value="P-loop_NTPase"/>
</dbReference>
<dbReference type="Gene3D" id="1.10.10.10">
    <property type="entry name" value="Winged helix-like DNA-binding domain superfamily/Winged helix DNA-binding domain"/>
    <property type="match status" value="1"/>
</dbReference>
<feature type="DNA-binding region" description="OmpR/PhoB-type" evidence="3">
    <location>
        <begin position="1"/>
        <end position="94"/>
    </location>
</feature>
<dbReference type="PANTHER" id="PTHR47691:SF3">
    <property type="entry name" value="HTH-TYPE TRANSCRIPTIONAL REGULATOR RV0890C-RELATED"/>
    <property type="match status" value="1"/>
</dbReference>
<dbReference type="Gene3D" id="3.40.50.300">
    <property type="entry name" value="P-loop containing nucleotide triphosphate hydrolases"/>
    <property type="match status" value="1"/>
</dbReference>
<dbReference type="SUPFAM" id="SSF48452">
    <property type="entry name" value="TPR-like"/>
    <property type="match status" value="2"/>
</dbReference>
<dbReference type="Proteomes" id="UP001597368">
    <property type="component" value="Unassembled WGS sequence"/>
</dbReference>
<keyword evidence="6" id="KW-1185">Reference proteome</keyword>
<sequence length="962" mass="105993">MPFEFRILGPVEVVRDGLPLAVPAAKLRTLLAALLVDANDVVTVDTLIDRLWGARPPDGARNTLQNYVLRLRRLLGAGKECPLVTRPLGYVIDVDPEALDLLRFDVLVRRARIAATADEADHAATLLREALRLWRGEALADISSAVLCRDVAPALNERRLDALELRIETDLALGLHQSLLTELHELTAAHSLRERFWAQRMLALYRSGRQSESLRCYHTIRRLLAAELGVDPGAELRELHRQLLAGDLATVCPSRPRARGNLPAEVTTFVGRKRQLTEVGRLLATKRLITLTGVGGVGKTRLALRAGAELSGEFPDGVWLADLAALSEPRLLDRFVAQALGMRDQSTRRPTDILTEFLRDKRLLLVLDNCEHVATAVAALVDVLLKACPGLRVLTTSRHRLSLACEHVLLVPSLALPPAPASDLSPTPTGLPRAPAAEGDALRPLTDYDAVALLVDRAAAAAPEFAVTRDNGERVAQLCRRLDGIPLAIELAAVRLGTLSVDEILERLGDRFRFLATPAMTTPPYHQTLNDVIEWSYGLCTEPERLLWERLSVFAGGFDLEAAEAVCSGTGIARTDVWDLLAGLVHKSVLLARAHGRRTRYRLLETLRQYGRQRLAEAGMEEPLRRRHRDHYQRMAAEAADRWCGEQEIEWLSRLRRELPNFQEALNFSLADPGEAVHGLDIAVNLTRTRVWFFAKIIGEGRHWLKRAYDAVPPHPPSYRASAAALLAWSALVQGDRSTAEAYMPAVERHAADPAVSAITAYVEGSHALLVHSDPHAIPTLARARAAFHHAGRYGDAHMATMMWAMSCAVLGDVEQARTATGEYVAEAETNGAGWAYSWALWTLGLAELRHGDVGRSAGLFREALRRQYDIDDCWGPTWAMEALAWSTAAAGHHHQAAELLGVAHRLRQVTGVSLTALRPFHDLHTAAEQRTRAVLGEEAYTAGFTRGSRIEDIQRFALTDA</sequence>
<keyword evidence="2 3" id="KW-0238">DNA-binding</keyword>
<dbReference type="InterPro" id="IPR049945">
    <property type="entry name" value="AAA_22"/>
</dbReference>
<evidence type="ECO:0000313" key="5">
    <source>
        <dbReference type="EMBL" id="MFD1936713.1"/>
    </source>
</evidence>
<name>A0ABW4T426_9ACTN</name>
<dbReference type="SMART" id="SM00862">
    <property type="entry name" value="Trans_reg_C"/>
    <property type="match status" value="1"/>
</dbReference>
<dbReference type="SUPFAM" id="SSF46894">
    <property type="entry name" value="C-terminal effector domain of the bipartite response regulators"/>
    <property type="match status" value="1"/>
</dbReference>
<dbReference type="InterPro" id="IPR016032">
    <property type="entry name" value="Sig_transdc_resp-reg_C-effctor"/>
</dbReference>
<organism evidence="5 6">
    <name type="scientific">Nonomuraea mangrovi</name>
    <dbReference type="NCBI Taxonomy" id="2316207"/>
    <lineage>
        <taxon>Bacteria</taxon>
        <taxon>Bacillati</taxon>
        <taxon>Actinomycetota</taxon>
        <taxon>Actinomycetes</taxon>
        <taxon>Streptosporangiales</taxon>
        <taxon>Streptosporangiaceae</taxon>
        <taxon>Nonomuraea</taxon>
    </lineage>
</organism>
<evidence type="ECO:0000256" key="2">
    <source>
        <dbReference type="ARBA" id="ARBA00023125"/>
    </source>
</evidence>
<protein>
    <submittedName>
        <fullName evidence="5">BTAD domain-containing putative transcriptional regulator</fullName>
    </submittedName>
</protein>
<dbReference type="SMART" id="SM01043">
    <property type="entry name" value="BTAD"/>
    <property type="match status" value="1"/>
</dbReference>
<evidence type="ECO:0000256" key="1">
    <source>
        <dbReference type="ARBA" id="ARBA00005820"/>
    </source>
</evidence>
<dbReference type="RefSeq" id="WP_379577243.1">
    <property type="nucleotide sequence ID" value="NZ_JBHUFV010000051.1"/>
</dbReference>
<evidence type="ECO:0000313" key="6">
    <source>
        <dbReference type="Proteomes" id="UP001597368"/>
    </source>
</evidence>
<feature type="domain" description="OmpR/PhoB-type" evidence="4">
    <location>
        <begin position="1"/>
        <end position="94"/>
    </location>
</feature>
<dbReference type="InterPro" id="IPR058852">
    <property type="entry name" value="HTH_77"/>
</dbReference>
<evidence type="ECO:0000256" key="3">
    <source>
        <dbReference type="PROSITE-ProRule" id="PRU01091"/>
    </source>
</evidence>
<reference evidence="6" key="1">
    <citation type="journal article" date="2019" name="Int. J. Syst. Evol. Microbiol.">
        <title>The Global Catalogue of Microorganisms (GCM) 10K type strain sequencing project: providing services to taxonomists for standard genome sequencing and annotation.</title>
        <authorList>
            <consortium name="The Broad Institute Genomics Platform"/>
            <consortium name="The Broad Institute Genome Sequencing Center for Infectious Disease"/>
            <person name="Wu L."/>
            <person name="Ma J."/>
        </authorList>
    </citation>
    <scope>NUCLEOTIDE SEQUENCE [LARGE SCALE GENOMIC DNA]</scope>
    <source>
        <strain evidence="6">ICMP 6774ER</strain>
    </source>
</reference>
<dbReference type="Pfam" id="PF25872">
    <property type="entry name" value="HTH_77"/>
    <property type="match status" value="1"/>
</dbReference>
<dbReference type="InterPro" id="IPR001867">
    <property type="entry name" value="OmpR/PhoB-type_DNA-bd"/>
</dbReference>
<dbReference type="InterPro" id="IPR005158">
    <property type="entry name" value="BTAD"/>
</dbReference>
<dbReference type="Pfam" id="PF13401">
    <property type="entry name" value="AAA_22"/>
    <property type="match status" value="1"/>
</dbReference>
<dbReference type="Pfam" id="PF03704">
    <property type="entry name" value="BTAD"/>
    <property type="match status" value="1"/>
</dbReference>
<dbReference type="PROSITE" id="PS51755">
    <property type="entry name" value="OMPR_PHOB"/>
    <property type="match status" value="1"/>
</dbReference>
<dbReference type="PANTHER" id="PTHR47691">
    <property type="entry name" value="REGULATOR-RELATED"/>
    <property type="match status" value="1"/>
</dbReference>
<dbReference type="InterPro" id="IPR036388">
    <property type="entry name" value="WH-like_DNA-bd_sf"/>
</dbReference>
<dbReference type="EMBL" id="JBHUFV010000051">
    <property type="protein sequence ID" value="MFD1936713.1"/>
    <property type="molecule type" value="Genomic_DNA"/>
</dbReference>
<dbReference type="Gene3D" id="1.25.40.10">
    <property type="entry name" value="Tetratricopeptide repeat domain"/>
    <property type="match status" value="1"/>
</dbReference>